<keyword evidence="1" id="KW-1133">Transmembrane helix</keyword>
<keyword evidence="3" id="KW-1185">Reference proteome</keyword>
<organism evidence="2 3">
    <name type="scientific">Metaplanococcus flavidus</name>
    <dbReference type="NCBI Taxonomy" id="569883"/>
    <lineage>
        <taxon>Bacteria</taxon>
        <taxon>Bacillati</taxon>
        <taxon>Bacillota</taxon>
        <taxon>Bacilli</taxon>
        <taxon>Bacillales</taxon>
        <taxon>Caryophanaceae</taxon>
        <taxon>Metaplanococcus</taxon>
    </lineage>
</organism>
<proteinExistence type="predicted"/>
<name>A0ABW3LDB1_9BACL</name>
<reference evidence="3" key="1">
    <citation type="journal article" date="2019" name="Int. J. Syst. Evol. Microbiol.">
        <title>The Global Catalogue of Microorganisms (GCM) 10K type strain sequencing project: providing services to taxonomists for standard genome sequencing and annotation.</title>
        <authorList>
            <consortium name="The Broad Institute Genomics Platform"/>
            <consortium name="The Broad Institute Genome Sequencing Center for Infectious Disease"/>
            <person name="Wu L."/>
            <person name="Ma J."/>
        </authorList>
    </citation>
    <scope>NUCLEOTIDE SEQUENCE [LARGE SCALE GENOMIC DNA]</scope>
    <source>
        <strain evidence="3">CCUG 56756</strain>
    </source>
</reference>
<accession>A0ABW3LDB1</accession>
<keyword evidence="1" id="KW-0472">Membrane</keyword>
<evidence type="ECO:0000256" key="1">
    <source>
        <dbReference type="SAM" id="Phobius"/>
    </source>
</evidence>
<feature type="transmembrane region" description="Helical" evidence="1">
    <location>
        <begin position="7"/>
        <end position="31"/>
    </location>
</feature>
<comment type="caution">
    <text evidence="2">The sequence shown here is derived from an EMBL/GenBank/DDBJ whole genome shotgun (WGS) entry which is preliminary data.</text>
</comment>
<gene>
    <name evidence="2" type="ORF">ACFQ1X_14350</name>
</gene>
<evidence type="ECO:0000313" key="2">
    <source>
        <dbReference type="EMBL" id="MFD1032618.1"/>
    </source>
</evidence>
<evidence type="ECO:0000313" key="3">
    <source>
        <dbReference type="Proteomes" id="UP001597109"/>
    </source>
</evidence>
<dbReference type="EMBL" id="JBHTKI010000022">
    <property type="protein sequence ID" value="MFD1032618.1"/>
    <property type="molecule type" value="Genomic_DNA"/>
</dbReference>
<dbReference type="Proteomes" id="UP001597109">
    <property type="component" value="Unassembled WGS sequence"/>
</dbReference>
<protein>
    <submittedName>
        <fullName evidence="2">Uncharacterized protein</fullName>
    </submittedName>
</protein>
<dbReference type="RefSeq" id="WP_379083121.1">
    <property type="nucleotide sequence ID" value="NZ_JBHTKI010000022.1"/>
</dbReference>
<sequence length="53" mass="5701">MPMEQETIGLLIGGFSLVIGQMVLVTLFLWIKSNGNSVAFASVISRFVLSTIA</sequence>
<keyword evidence="1" id="KW-0812">Transmembrane</keyword>